<dbReference type="EMBL" id="CAUEEQ010028289">
    <property type="protein sequence ID" value="CAJ0948323.1"/>
    <property type="molecule type" value="Genomic_DNA"/>
</dbReference>
<organism evidence="1 2">
    <name type="scientific">Ranitomeya imitator</name>
    <name type="common">mimic poison frog</name>
    <dbReference type="NCBI Taxonomy" id="111125"/>
    <lineage>
        <taxon>Eukaryota</taxon>
        <taxon>Metazoa</taxon>
        <taxon>Chordata</taxon>
        <taxon>Craniata</taxon>
        <taxon>Vertebrata</taxon>
        <taxon>Euteleostomi</taxon>
        <taxon>Amphibia</taxon>
        <taxon>Batrachia</taxon>
        <taxon>Anura</taxon>
        <taxon>Neobatrachia</taxon>
        <taxon>Hyloidea</taxon>
        <taxon>Dendrobatidae</taxon>
        <taxon>Dendrobatinae</taxon>
        <taxon>Ranitomeya</taxon>
    </lineage>
</organism>
<comment type="caution">
    <text evidence="1">The sequence shown here is derived from an EMBL/GenBank/DDBJ whole genome shotgun (WGS) entry which is preliminary data.</text>
</comment>
<accession>A0ABN9LTY9</accession>
<protein>
    <submittedName>
        <fullName evidence="1">Uncharacterized protein</fullName>
    </submittedName>
</protein>
<proteinExistence type="predicted"/>
<evidence type="ECO:0000313" key="2">
    <source>
        <dbReference type="Proteomes" id="UP001176940"/>
    </source>
</evidence>
<evidence type="ECO:0000313" key="1">
    <source>
        <dbReference type="EMBL" id="CAJ0948323.1"/>
    </source>
</evidence>
<dbReference type="Proteomes" id="UP001176940">
    <property type="component" value="Unassembled WGS sequence"/>
</dbReference>
<sequence>MYQSFISFFQKKTLLGNYQYLMQDLAINITVTLTNFNDEGLQKTINYTGPHKKKSVQEKAGDLGLETVIGLLEIQLHDISLSAP</sequence>
<gene>
    <name evidence="1" type="ORF">RIMI_LOCUS12110494</name>
</gene>
<reference evidence="1" key="1">
    <citation type="submission" date="2023-07" db="EMBL/GenBank/DDBJ databases">
        <authorList>
            <person name="Stuckert A."/>
        </authorList>
    </citation>
    <scope>NUCLEOTIDE SEQUENCE</scope>
</reference>
<keyword evidence="2" id="KW-1185">Reference proteome</keyword>
<name>A0ABN9LTY9_9NEOB</name>